<organism evidence="2 3">
    <name type="scientific">Acer negundo</name>
    <name type="common">Box elder</name>
    <dbReference type="NCBI Taxonomy" id="4023"/>
    <lineage>
        <taxon>Eukaryota</taxon>
        <taxon>Viridiplantae</taxon>
        <taxon>Streptophyta</taxon>
        <taxon>Embryophyta</taxon>
        <taxon>Tracheophyta</taxon>
        <taxon>Spermatophyta</taxon>
        <taxon>Magnoliopsida</taxon>
        <taxon>eudicotyledons</taxon>
        <taxon>Gunneridae</taxon>
        <taxon>Pentapetalae</taxon>
        <taxon>rosids</taxon>
        <taxon>malvids</taxon>
        <taxon>Sapindales</taxon>
        <taxon>Sapindaceae</taxon>
        <taxon>Hippocastanoideae</taxon>
        <taxon>Acereae</taxon>
        <taxon>Acer</taxon>
    </lineage>
</organism>
<gene>
    <name evidence="2" type="ORF">LWI28_003333</name>
</gene>
<evidence type="ECO:0000313" key="2">
    <source>
        <dbReference type="EMBL" id="KAI9194127.1"/>
    </source>
</evidence>
<dbReference type="AlphaFoldDB" id="A0AAD5P0W6"/>
<dbReference type="EMBL" id="JAJSOW010000003">
    <property type="protein sequence ID" value="KAI9194127.1"/>
    <property type="molecule type" value="Genomic_DNA"/>
</dbReference>
<evidence type="ECO:0000313" key="3">
    <source>
        <dbReference type="Proteomes" id="UP001064489"/>
    </source>
</evidence>
<sequence length="203" mass="21005">MGGIGKPGASDYGKMINSGASGSGKDVASGNGNAGVGGGMRGAASEVNSGKFTQVKNGVKNNFALPRKNNSFSRGSGPGNRGKLLPGIQSQGNKKNRKKGVAAANSGSQVAMMGGPRRIAVTAKGPTNFMLPKKAIEEEVIDSASVLRHLHKEVNDFVSKLARFMETTEGEFQKEVSVPVTGLNRTFDVVASNLVEALAVISE</sequence>
<reference evidence="2" key="1">
    <citation type="journal article" date="2022" name="Plant J.">
        <title>Strategies of tolerance reflected in two North American maple genomes.</title>
        <authorList>
            <person name="McEvoy S.L."/>
            <person name="Sezen U.U."/>
            <person name="Trouern-Trend A."/>
            <person name="McMahon S.M."/>
            <person name="Schaberg P.G."/>
            <person name="Yang J."/>
            <person name="Wegrzyn J.L."/>
            <person name="Swenson N.G."/>
        </authorList>
    </citation>
    <scope>NUCLEOTIDE SEQUENCE</scope>
    <source>
        <strain evidence="2">91603</strain>
    </source>
</reference>
<evidence type="ECO:0000256" key="1">
    <source>
        <dbReference type="SAM" id="MobiDB-lite"/>
    </source>
</evidence>
<name>A0AAD5P0W6_ACENE</name>
<keyword evidence="3" id="KW-1185">Reference proteome</keyword>
<dbReference type="Proteomes" id="UP001064489">
    <property type="component" value="Chromosome 1"/>
</dbReference>
<protein>
    <submittedName>
        <fullName evidence="2">Uncharacterized protein</fullName>
    </submittedName>
</protein>
<feature type="region of interest" description="Disordered" evidence="1">
    <location>
        <begin position="58"/>
        <end position="99"/>
    </location>
</feature>
<reference evidence="2" key="2">
    <citation type="submission" date="2023-02" db="EMBL/GenBank/DDBJ databases">
        <authorList>
            <person name="Swenson N.G."/>
            <person name="Wegrzyn J.L."/>
            <person name="Mcevoy S.L."/>
        </authorList>
    </citation>
    <scope>NUCLEOTIDE SEQUENCE</scope>
    <source>
        <strain evidence="2">91603</strain>
        <tissue evidence="2">Leaf</tissue>
    </source>
</reference>
<accession>A0AAD5P0W6</accession>
<comment type="caution">
    <text evidence="2">The sequence shown here is derived from an EMBL/GenBank/DDBJ whole genome shotgun (WGS) entry which is preliminary data.</text>
</comment>
<proteinExistence type="predicted"/>